<proteinExistence type="inferred from homology"/>
<evidence type="ECO:0000256" key="4">
    <source>
        <dbReference type="RuleBase" id="RU000568"/>
    </source>
</evidence>
<evidence type="ECO:0000256" key="1">
    <source>
        <dbReference type="ARBA" id="ARBA00006598"/>
    </source>
</evidence>
<dbReference type="Proteomes" id="UP001342314">
    <property type="component" value="Unassembled WGS sequence"/>
</dbReference>
<comment type="similarity">
    <text evidence="1 4">Belongs to the bacterial ribosomal protein bL35 family.</text>
</comment>
<keyword evidence="6" id="KW-1185">Reference proteome</keyword>
<dbReference type="AlphaFoldDB" id="A0AAV5H0W6"/>
<dbReference type="GO" id="GO:0006412">
    <property type="term" value="P:translation"/>
    <property type="evidence" value="ECO:0007669"/>
    <property type="project" value="InterPro"/>
</dbReference>
<dbReference type="GO" id="GO:0015934">
    <property type="term" value="C:large ribosomal subunit"/>
    <property type="evidence" value="ECO:0007669"/>
    <property type="project" value="TreeGrafter"/>
</dbReference>
<dbReference type="Pfam" id="PF01632">
    <property type="entry name" value="Ribosomal_L35p"/>
    <property type="match status" value="1"/>
</dbReference>
<protein>
    <recommendedName>
        <fullName evidence="4">50S ribosomal protein L35</fullName>
    </recommendedName>
</protein>
<comment type="caution">
    <text evidence="5">The sequence shown here is derived from an EMBL/GenBank/DDBJ whole genome shotgun (WGS) entry which is preliminary data.</text>
</comment>
<dbReference type="SUPFAM" id="SSF143034">
    <property type="entry name" value="L35p-like"/>
    <property type="match status" value="1"/>
</dbReference>
<evidence type="ECO:0000256" key="3">
    <source>
        <dbReference type="ARBA" id="ARBA00023274"/>
    </source>
</evidence>
<dbReference type="InterPro" id="IPR037229">
    <property type="entry name" value="Ribosomal_bL35_sf"/>
</dbReference>
<dbReference type="GO" id="GO:0003735">
    <property type="term" value="F:structural constituent of ribosome"/>
    <property type="evidence" value="ECO:0007669"/>
    <property type="project" value="InterPro"/>
</dbReference>
<keyword evidence="3 4" id="KW-0687">Ribonucleoprotein</keyword>
<gene>
    <name evidence="5" type="ORF">Rhopal_007452-T1</name>
</gene>
<evidence type="ECO:0000313" key="6">
    <source>
        <dbReference type="Proteomes" id="UP001342314"/>
    </source>
</evidence>
<sequence length="121" mass="13278">MLAWQPLRTLARIASRPASPLSWTPFSSSPAPSAPASARAFSASSLCQLVRKPTKIKLKTHQGAAKRWRALANGQFKRAKVGRVHLNSSGAMSSTRLNRLGETAYARPAEKRILRRLLPYA</sequence>
<organism evidence="5 6">
    <name type="scientific">Rhodotorula paludigena</name>
    <dbReference type="NCBI Taxonomy" id="86838"/>
    <lineage>
        <taxon>Eukaryota</taxon>
        <taxon>Fungi</taxon>
        <taxon>Dikarya</taxon>
        <taxon>Basidiomycota</taxon>
        <taxon>Pucciniomycotina</taxon>
        <taxon>Microbotryomycetes</taxon>
        <taxon>Sporidiobolales</taxon>
        <taxon>Sporidiobolaceae</taxon>
        <taxon>Rhodotorula</taxon>
    </lineage>
</organism>
<reference evidence="5 6" key="1">
    <citation type="submission" date="2021-12" db="EMBL/GenBank/DDBJ databases">
        <title>High titer production of polyol ester of fatty acids by Rhodotorula paludigena BS15 towards product separation-free biomass refinery.</title>
        <authorList>
            <person name="Mano J."/>
            <person name="Ono H."/>
            <person name="Tanaka T."/>
            <person name="Naito K."/>
            <person name="Sushida H."/>
            <person name="Ike M."/>
            <person name="Tokuyasu K."/>
            <person name="Kitaoka M."/>
        </authorList>
    </citation>
    <scope>NUCLEOTIDE SEQUENCE [LARGE SCALE GENOMIC DNA]</scope>
    <source>
        <strain evidence="5 6">BS15</strain>
    </source>
</reference>
<evidence type="ECO:0000313" key="5">
    <source>
        <dbReference type="EMBL" id="GJN94373.1"/>
    </source>
</evidence>
<dbReference type="PRINTS" id="PR00064">
    <property type="entry name" value="RIBOSOMALL35"/>
</dbReference>
<keyword evidence="2 4" id="KW-0689">Ribosomal protein</keyword>
<evidence type="ECO:0000256" key="2">
    <source>
        <dbReference type="ARBA" id="ARBA00022980"/>
    </source>
</evidence>
<accession>A0AAV5H0W6</accession>
<dbReference type="InterPro" id="IPR021137">
    <property type="entry name" value="Ribosomal_bL35-like"/>
</dbReference>
<dbReference type="PANTHER" id="PTHR33343">
    <property type="entry name" value="54S RIBOSOMAL PROTEIN BL35M"/>
    <property type="match status" value="1"/>
</dbReference>
<name>A0AAV5H0W6_9BASI</name>
<dbReference type="Gene3D" id="4.10.410.60">
    <property type="match status" value="1"/>
</dbReference>
<dbReference type="PANTHER" id="PTHR33343:SF1">
    <property type="entry name" value="LARGE RIBOSOMAL SUBUNIT PROTEIN BL35M"/>
    <property type="match status" value="1"/>
</dbReference>
<dbReference type="EMBL" id="BQKY01000017">
    <property type="protein sequence ID" value="GJN94373.1"/>
    <property type="molecule type" value="Genomic_DNA"/>
</dbReference>
<dbReference type="InterPro" id="IPR001706">
    <property type="entry name" value="Ribosomal_bL35"/>
</dbReference>